<gene>
    <name evidence="1" type="ORF">FHX49_001095</name>
</gene>
<comment type="caution">
    <text evidence="1">The sequence shown here is derived from an EMBL/GenBank/DDBJ whole genome shotgun (WGS) entry which is preliminary data.</text>
</comment>
<evidence type="ECO:0000313" key="2">
    <source>
        <dbReference type="Proteomes" id="UP000529310"/>
    </source>
</evidence>
<dbReference type="Proteomes" id="UP000529310">
    <property type="component" value="Unassembled WGS sequence"/>
</dbReference>
<dbReference type="RefSeq" id="WP_165139562.1">
    <property type="nucleotide sequence ID" value="NZ_CP049255.1"/>
</dbReference>
<evidence type="ECO:0000313" key="1">
    <source>
        <dbReference type="EMBL" id="MBB2975529.1"/>
    </source>
</evidence>
<proteinExistence type="predicted"/>
<protein>
    <submittedName>
        <fullName evidence="1">Uncharacterized protein</fullName>
    </submittedName>
</protein>
<sequence>MGEISPQAHPDRWIDASWYVRVISEIRSVKELREIPIRIISLGGASEFEQLARLEGVELCLNGDRDDDFLRLAAARVLVFAPSSFSYNAALVSKQAVIGRAPWWHEIPSSGRWVRLGPDGELDRALLERALVPRLHSS</sequence>
<organism evidence="1 2">
    <name type="scientific">Microbacterium endophyticum</name>
    <dbReference type="NCBI Taxonomy" id="1526412"/>
    <lineage>
        <taxon>Bacteria</taxon>
        <taxon>Bacillati</taxon>
        <taxon>Actinomycetota</taxon>
        <taxon>Actinomycetes</taxon>
        <taxon>Micrococcales</taxon>
        <taxon>Microbacteriaceae</taxon>
        <taxon>Microbacterium</taxon>
    </lineage>
</organism>
<accession>A0A7W4V2V5</accession>
<name>A0A7W4V2V5_9MICO</name>
<reference evidence="1 2" key="1">
    <citation type="submission" date="2020-08" db="EMBL/GenBank/DDBJ databases">
        <title>Sequencing the genomes of 1000 actinobacteria strains.</title>
        <authorList>
            <person name="Klenk H.-P."/>
        </authorList>
    </citation>
    <scope>NUCLEOTIDE SEQUENCE [LARGE SCALE GENOMIC DNA]</scope>
    <source>
        <strain evidence="1 2">DSM 27099</strain>
    </source>
</reference>
<dbReference type="AlphaFoldDB" id="A0A7W4V2V5"/>
<dbReference type="EMBL" id="JACHWQ010000002">
    <property type="protein sequence ID" value="MBB2975529.1"/>
    <property type="molecule type" value="Genomic_DNA"/>
</dbReference>
<keyword evidence="2" id="KW-1185">Reference proteome</keyword>